<feature type="region of interest" description="Disordered" evidence="1">
    <location>
        <begin position="140"/>
        <end position="179"/>
    </location>
</feature>
<keyword evidence="3" id="KW-0131">Cell cycle</keyword>
<keyword evidence="2" id="KW-0812">Transmembrane</keyword>
<gene>
    <name evidence="3" type="ORF">SAMN04488242_1494</name>
</gene>
<name>A0A1G9JVG2_9ACTN</name>
<protein>
    <submittedName>
        <fullName evidence="3">Cell division protein FtsB</fullName>
    </submittedName>
</protein>
<evidence type="ECO:0000256" key="2">
    <source>
        <dbReference type="SAM" id="Phobius"/>
    </source>
</evidence>
<reference evidence="3 4" key="1">
    <citation type="submission" date="2016-10" db="EMBL/GenBank/DDBJ databases">
        <authorList>
            <person name="de Groot N.N."/>
        </authorList>
    </citation>
    <scope>NUCLEOTIDE SEQUENCE [LARGE SCALE GENOMIC DNA]</scope>
    <source>
        <strain evidence="3 4">CGMCC 1.9159</strain>
    </source>
</reference>
<keyword evidence="4" id="KW-1185">Reference proteome</keyword>
<keyword evidence="3" id="KW-0132">Cell division</keyword>
<dbReference type="STRING" id="686624.SAMN04488242_1494"/>
<dbReference type="AlphaFoldDB" id="A0A1G9JVG2"/>
<evidence type="ECO:0000313" key="4">
    <source>
        <dbReference type="Proteomes" id="UP000199475"/>
    </source>
</evidence>
<dbReference type="RefSeq" id="WP_245701577.1">
    <property type="nucleotide sequence ID" value="NZ_FNGP01000002.1"/>
</dbReference>
<feature type="transmembrane region" description="Helical" evidence="2">
    <location>
        <begin position="25"/>
        <end position="44"/>
    </location>
</feature>
<keyword evidence="2" id="KW-1133">Transmembrane helix</keyword>
<dbReference type="Proteomes" id="UP000199475">
    <property type="component" value="Unassembled WGS sequence"/>
</dbReference>
<feature type="compositionally biased region" description="Pro residues" evidence="1">
    <location>
        <begin position="167"/>
        <end position="179"/>
    </location>
</feature>
<dbReference type="InterPro" id="IPR007060">
    <property type="entry name" value="FtsL/DivIC"/>
</dbReference>
<sequence length="179" mass="19640">MKPEEDTTGIRPEPAVVVRPRAGGITWRLIVLVVVVLGVAIVLAQSLRIYFLQSQELAEVRAQIAKTEAEIADQRDQLERWNDPAYVRSQARVRLGWVMPGEVGYRVIGPDGKPLDGSETVGDMADEPTGPWYERMWTSVQVADEPAPEPLPSPKPDERVIGVETPSPTPSPSPSPTNP</sequence>
<evidence type="ECO:0000256" key="1">
    <source>
        <dbReference type="SAM" id="MobiDB-lite"/>
    </source>
</evidence>
<organism evidence="3 4">
    <name type="scientific">Tessaracoccus oleiagri</name>
    <dbReference type="NCBI Taxonomy" id="686624"/>
    <lineage>
        <taxon>Bacteria</taxon>
        <taxon>Bacillati</taxon>
        <taxon>Actinomycetota</taxon>
        <taxon>Actinomycetes</taxon>
        <taxon>Propionibacteriales</taxon>
        <taxon>Propionibacteriaceae</taxon>
        <taxon>Tessaracoccus</taxon>
    </lineage>
</organism>
<proteinExistence type="predicted"/>
<evidence type="ECO:0000313" key="3">
    <source>
        <dbReference type="EMBL" id="SDL41537.1"/>
    </source>
</evidence>
<keyword evidence="2" id="KW-0472">Membrane</keyword>
<accession>A0A1G9JVG2</accession>
<dbReference type="GO" id="GO:0051301">
    <property type="term" value="P:cell division"/>
    <property type="evidence" value="ECO:0007669"/>
    <property type="project" value="UniProtKB-KW"/>
</dbReference>
<dbReference type="EMBL" id="FNGP01000002">
    <property type="protein sequence ID" value="SDL41537.1"/>
    <property type="molecule type" value="Genomic_DNA"/>
</dbReference>
<dbReference type="Pfam" id="PF04977">
    <property type="entry name" value="DivIC"/>
    <property type="match status" value="1"/>
</dbReference>